<dbReference type="GeneTree" id="ENSGT00600000084860"/>
<comment type="subcellular location">
    <subcellularLocation>
        <location evidence="1">Nucleus</location>
    </subcellularLocation>
</comment>
<proteinExistence type="predicted"/>
<dbReference type="InterPro" id="IPR004210">
    <property type="entry name" value="BESS_motif"/>
</dbReference>
<dbReference type="GO" id="GO:0005634">
    <property type="term" value="C:nucleus"/>
    <property type="evidence" value="ECO:0007669"/>
    <property type="project" value="UniProtKB-SubCell"/>
</dbReference>
<evidence type="ECO:0000256" key="1">
    <source>
        <dbReference type="PROSITE-ProRule" id="PRU00371"/>
    </source>
</evidence>
<evidence type="ECO:0000259" key="2">
    <source>
        <dbReference type="PROSITE" id="PS51029"/>
    </source>
</evidence>
<evidence type="ECO:0008006" key="6">
    <source>
        <dbReference type="Google" id="ProtNLM"/>
    </source>
</evidence>
<sequence length="181" mass="20814">MTRIARREKKKWRTLTIAVCGHPEIFNTSSYDYRNRLKKDVAWKAVSEDVGIPVEVCRKKWKGLRDTYLKEKRRATDKRSGSGAGSLKKWKYSAVLSFLDPFITPRETSGNMGERDIEEQLLTALRSASSAPPPSEDELFLKSLLPSLERLPPQQKDYVKFQIHKLIYEASTVVLNLENVE</sequence>
<dbReference type="PROSITE" id="PS51031">
    <property type="entry name" value="BESS"/>
    <property type="match status" value="1"/>
</dbReference>
<feature type="domain" description="MADF" evidence="2">
    <location>
        <begin position="14"/>
        <end position="104"/>
    </location>
</feature>
<dbReference type="GO" id="GO:0005667">
    <property type="term" value="C:transcription regulator complex"/>
    <property type="evidence" value="ECO:0007669"/>
    <property type="project" value="TreeGrafter"/>
</dbReference>
<dbReference type="PANTHER" id="PTHR12243:SF48">
    <property type="entry name" value="MADF DOMAIN-CONTAINING PROTEIN"/>
    <property type="match status" value="1"/>
</dbReference>
<reference evidence="4" key="1">
    <citation type="submission" date="2025-08" db="UniProtKB">
        <authorList>
            <consortium name="Ensembl"/>
        </authorList>
    </citation>
    <scope>IDENTIFICATION</scope>
</reference>
<dbReference type="PANTHER" id="PTHR12243">
    <property type="entry name" value="MADF DOMAIN TRANSCRIPTION FACTOR"/>
    <property type="match status" value="1"/>
</dbReference>
<accession>A0A8C2Z8S6</accession>
<dbReference type="AlphaFoldDB" id="A0A8C2Z8S6"/>
<dbReference type="SMART" id="SM00595">
    <property type="entry name" value="MADF"/>
    <property type="match status" value="1"/>
</dbReference>
<dbReference type="Ensembl" id="ENSCLMT00005024796.1">
    <property type="protein sequence ID" value="ENSCLMP00005023695.1"/>
    <property type="gene ID" value="ENSCLMG00005011733.1"/>
</dbReference>
<protein>
    <recommendedName>
        <fullName evidence="6">MADF domain-containing protein</fullName>
    </recommendedName>
</protein>
<dbReference type="Pfam" id="PF10545">
    <property type="entry name" value="MADF_DNA_bdg"/>
    <property type="match status" value="1"/>
</dbReference>
<dbReference type="InterPro" id="IPR039353">
    <property type="entry name" value="TF_Adf1"/>
</dbReference>
<feature type="domain" description="BESS" evidence="3">
    <location>
        <begin position="134"/>
        <end position="173"/>
    </location>
</feature>
<dbReference type="GO" id="GO:0006357">
    <property type="term" value="P:regulation of transcription by RNA polymerase II"/>
    <property type="evidence" value="ECO:0007669"/>
    <property type="project" value="TreeGrafter"/>
</dbReference>
<evidence type="ECO:0000313" key="4">
    <source>
        <dbReference type="Ensembl" id="ENSCLMP00005023695.1"/>
    </source>
</evidence>
<evidence type="ECO:0000259" key="3">
    <source>
        <dbReference type="PROSITE" id="PS51031"/>
    </source>
</evidence>
<dbReference type="Pfam" id="PF02944">
    <property type="entry name" value="BESS"/>
    <property type="match status" value="1"/>
</dbReference>
<evidence type="ECO:0000313" key="5">
    <source>
        <dbReference type="Proteomes" id="UP000694565"/>
    </source>
</evidence>
<dbReference type="InterPro" id="IPR006578">
    <property type="entry name" value="MADF-dom"/>
</dbReference>
<dbReference type="GO" id="GO:0003677">
    <property type="term" value="F:DNA binding"/>
    <property type="evidence" value="ECO:0007669"/>
    <property type="project" value="InterPro"/>
</dbReference>
<dbReference type="Proteomes" id="UP000694565">
    <property type="component" value="Unplaced"/>
</dbReference>
<keyword evidence="5" id="KW-1185">Reference proteome</keyword>
<organism evidence="4 5">
    <name type="scientific">Cyclopterus lumpus</name>
    <name type="common">Lumpsucker</name>
    <dbReference type="NCBI Taxonomy" id="8103"/>
    <lineage>
        <taxon>Eukaryota</taxon>
        <taxon>Metazoa</taxon>
        <taxon>Chordata</taxon>
        <taxon>Craniata</taxon>
        <taxon>Vertebrata</taxon>
        <taxon>Euteleostomi</taxon>
        <taxon>Actinopterygii</taxon>
        <taxon>Neopterygii</taxon>
        <taxon>Teleostei</taxon>
        <taxon>Neoteleostei</taxon>
        <taxon>Acanthomorphata</taxon>
        <taxon>Eupercaria</taxon>
        <taxon>Perciformes</taxon>
        <taxon>Cottioidei</taxon>
        <taxon>Cottales</taxon>
        <taxon>Cyclopteridae</taxon>
        <taxon>Cyclopterus</taxon>
    </lineage>
</organism>
<name>A0A8C2Z8S6_CYCLU</name>
<dbReference type="PROSITE" id="PS51029">
    <property type="entry name" value="MADF"/>
    <property type="match status" value="1"/>
</dbReference>
<keyword evidence="1" id="KW-0539">Nucleus</keyword>
<reference evidence="4" key="2">
    <citation type="submission" date="2025-09" db="UniProtKB">
        <authorList>
            <consortium name="Ensembl"/>
        </authorList>
    </citation>
    <scope>IDENTIFICATION</scope>
</reference>